<sequence>MTDAPAPSRRHRIVIVGGGTAGITVAAQLCRKLDGADVAIIEPSEQHYYQPLWTLVGAGVVKKESTVRREQGLIPAKATWIKDRVTELRPADDAVVLSDGSAVGYDYLIVCPGLVCNWDQVDGLTEALGHGGVVSNYAYEQCEKTWDEVQAFTGGNAVFTMPPPPIKCAGAPQKIMYLADDHWRKTGARGKATVSYYAGTPGIFSVKAFAKTLNEVLARKEIQTHFKHKLVAVQAGEKTAVFENLDTGEHTSVPYDFLHVTPPQGAPEFLKASPLSDPAGWCAVDKHTLRSPDFPNVFSLGDASSLPTSKTGAAVRKESGVLVHNLMAVISGRPESTFKSYDGYASCPLTTGYGKLVLAEFNYDLEPTPSFPFDTTKERWSMYQLKRYGLPALYWNAMMKGRV</sequence>
<name>A0ABY5E0X3_9ACTN</name>
<dbReference type="PANTHER" id="PTHR10632">
    <property type="entry name" value="SULFIDE:QUINONE OXIDOREDUCTASE"/>
    <property type="match status" value="1"/>
</dbReference>
<reference evidence="2 3" key="1">
    <citation type="submission" date="2022-06" db="EMBL/GenBank/DDBJ databases">
        <title>Paraconexibacter antarcticus.</title>
        <authorList>
            <person name="Kim C.S."/>
        </authorList>
    </citation>
    <scope>NUCLEOTIDE SEQUENCE [LARGE SCALE GENOMIC DNA]</scope>
    <source>
        <strain evidence="2 3">02-257</strain>
    </source>
</reference>
<evidence type="ECO:0000259" key="1">
    <source>
        <dbReference type="Pfam" id="PF07992"/>
    </source>
</evidence>
<dbReference type="InterPro" id="IPR015904">
    <property type="entry name" value="Sulphide_quinone_reductase"/>
</dbReference>
<keyword evidence="3" id="KW-1185">Reference proteome</keyword>
<evidence type="ECO:0000313" key="3">
    <source>
        <dbReference type="Proteomes" id="UP001056035"/>
    </source>
</evidence>
<organism evidence="2 3">
    <name type="scientific">Paraconexibacter antarcticus</name>
    <dbReference type="NCBI Taxonomy" id="2949664"/>
    <lineage>
        <taxon>Bacteria</taxon>
        <taxon>Bacillati</taxon>
        <taxon>Actinomycetota</taxon>
        <taxon>Thermoleophilia</taxon>
        <taxon>Solirubrobacterales</taxon>
        <taxon>Paraconexibacteraceae</taxon>
        <taxon>Paraconexibacter</taxon>
    </lineage>
</organism>
<dbReference type="InterPro" id="IPR023753">
    <property type="entry name" value="FAD/NAD-binding_dom"/>
</dbReference>
<dbReference type="SUPFAM" id="SSF51905">
    <property type="entry name" value="FAD/NAD(P)-binding domain"/>
    <property type="match status" value="2"/>
</dbReference>
<protein>
    <submittedName>
        <fullName evidence="2">NAD(P)/FAD-dependent oxidoreductase</fullName>
    </submittedName>
</protein>
<dbReference type="EMBL" id="CP098502">
    <property type="protein sequence ID" value="UTI66854.1"/>
    <property type="molecule type" value="Genomic_DNA"/>
</dbReference>
<dbReference type="RefSeq" id="WP_254573509.1">
    <property type="nucleotide sequence ID" value="NZ_CP098502.1"/>
</dbReference>
<proteinExistence type="predicted"/>
<gene>
    <name evidence="2" type="ORF">NBH00_11740</name>
</gene>
<accession>A0ABY5E0X3</accession>
<evidence type="ECO:0000313" key="2">
    <source>
        <dbReference type="EMBL" id="UTI66854.1"/>
    </source>
</evidence>
<dbReference type="Proteomes" id="UP001056035">
    <property type="component" value="Chromosome"/>
</dbReference>
<feature type="domain" description="FAD/NAD(P)-binding" evidence="1">
    <location>
        <begin position="12"/>
        <end position="124"/>
    </location>
</feature>
<dbReference type="Gene3D" id="3.50.50.60">
    <property type="entry name" value="FAD/NAD(P)-binding domain"/>
    <property type="match status" value="2"/>
</dbReference>
<dbReference type="PANTHER" id="PTHR10632:SF2">
    <property type="entry name" value="SULFIDE:QUINONE OXIDOREDUCTASE, MITOCHONDRIAL"/>
    <property type="match status" value="1"/>
</dbReference>
<dbReference type="Pfam" id="PF07992">
    <property type="entry name" value="Pyr_redox_2"/>
    <property type="match status" value="1"/>
</dbReference>
<dbReference type="InterPro" id="IPR036188">
    <property type="entry name" value="FAD/NAD-bd_sf"/>
</dbReference>